<feature type="region of interest" description="Disordered" evidence="1">
    <location>
        <begin position="90"/>
        <end position="124"/>
    </location>
</feature>
<organism evidence="3 4">
    <name type="scientific">Mucor saturninus</name>
    <dbReference type="NCBI Taxonomy" id="64648"/>
    <lineage>
        <taxon>Eukaryota</taxon>
        <taxon>Fungi</taxon>
        <taxon>Fungi incertae sedis</taxon>
        <taxon>Mucoromycota</taxon>
        <taxon>Mucoromycotina</taxon>
        <taxon>Mucoromycetes</taxon>
        <taxon>Mucorales</taxon>
        <taxon>Mucorineae</taxon>
        <taxon>Mucoraceae</taxon>
        <taxon>Mucor</taxon>
    </lineage>
</organism>
<proteinExistence type="predicted"/>
<evidence type="ECO:0000256" key="1">
    <source>
        <dbReference type="SAM" id="MobiDB-lite"/>
    </source>
</evidence>
<dbReference type="Proteomes" id="UP000603453">
    <property type="component" value="Unassembled WGS sequence"/>
</dbReference>
<reference evidence="3" key="1">
    <citation type="submission" date="2020-12" db="EMBL/GenBank/DDBJ databases">
        <title>Metabolic potential, ecology and presence of endohyphal bacteria is reflected in genomic diversity of Mucoromycotina.</title>
        <authorList>
            <person name="Muszewska A."/>
            <person name="Okrasinska A."/>
            <person name="Steczkiewicz K."/>
            <person name="Drgas O."/>
            <person name="Orlowska M."/>
            <person name="Perlinska-Lenart U."/>
            <person name="Aleksandrzak-Piekarczyk T."/>
            <person name="Szatraj K."/>
            <person name="Zielenkiewicz U."/>
            <person name="Pilsyk S."/>
            <person name="Malc E."/>
            <person name="Mieczkowski P."/>
            <person name="Kruszewska J.S."/>
            <person name="Biernat P."/>
            <person name="Pawlowska J."/>
        </authorList>
    </citation>
    <scope>NUCLEOTIDE SEQUENCE</scope>
    <source>
        <strain evidence="3">WA0000017839</strain>
    </source>
</reference>
<keyword evidence="2" id="KW-0472">Membrane</keyword>
<keyword evidence="2" id="KW-0812">Transmembrane</keyword>
<comment type="caution">
    <text evidence="3">The sequence shown here is derived from an EMBL/GenBank/DDBJ whole genome shotgun (WGS) entry which is preliminary data.</text>
</comment>
<gene>
    <name evidence="3" type="ORF">INT47_010364</name>
</gene>
<feature type="transmembrane region" description="Helical" evidence="2">
    <location>
        <begin position="60"/>
        <end position="82"/>
    </location>
</feature>
<evidence type="ECO:0000256" key="2">
    <source>
        <dbReference type="SAM" id="Phobius"/>
    </source>
</evidence>
<keyword evidence="4" id="KW-1185">Reference proteome</keyword>
<evidence type="ECO:0000313" key="3">
    <source>
        <dbReference type="EMBL" id="KAG2192982.1"/>
    </source>
</evidence>
<dbReference type="EMBL" id="JAEPRD010000255">
    <property type="protein sequence ID" value="KAG2192982.1"/>
    <property type="molecule type" value="Genomic_DNA"/>
</dbReference>
<accession>A0A8H7USZ9</accession>
<name>A0A8H7USZ9_9FUNG</name>
<sequence>MDRSSKLINMTIYLLGIIVCCYLSSIALLSFENTTHCPTDNNPNTSYIHITFWRPRRDHLNYICYLLLSSIVVYLVSCSTIYKHITMVLPSSSKSSSTRAPLQDVRQSMNAASASRISKFLAKP</sequence>
<feature type="compositionally biased region" description="Polar residues" evidence="1">
    <location>
        <begin position="105"/>
        <end position="116"/>
    </location>
</feature>
<evidence type="ECO:0000313" key="4">
    <source>
        <dbReference type="Proteomes" id="UP000603453"/>
    </source>
</evidence>
<protein>
    <submittedName>
        <fullName evidence="3">Uncharacterized protein</fullName>
    </submittedName>
</protein>
<keyword evidence="2" id="KW-1133">Transmembrane helix</keyword>
<feature type="transmembrane region" description="Helical" evidence="2">
    <location>
        <begin position="12"/>
        <end position="31"/>
    </location>
</feature>
<dbReference type="AlphaFoldDB" id="A0A8H7USZ9"/>